<dbReference type="Gene3D" id="2.40.50.100">
    <property type="match status" value="1"/>
</dbReference>
<feature type="region of interest" description="Disordered" evidence="4">
    <location>
        <begin position="51"/>
        <end position="75"/>
    </location>
</feature>
<keyword evidence="9" id="KW-1185">Reference proteome</keyword>
<dbReference type="GO" id="GO:0015562">
    <property type="term" value="F:efflux transmembrane transporter activity"/>
    <property type="evidence" value="ECO:0007669"/>
    <property type="project" value="TreeGrafter"/>
</dbReference>
<dbReference type="SUPFAM" id="SSF111369">
    <property type="entry name" value="HlyD-like secretion proteins"/>
    <property type="match status" value="1"/>
</dbReference>
<dbReference type="InterPro" id="IPR058625">
    <property type="entry name" value="MdtA-like_BSH"/>
</dbReference>
<proteinExistence type="inferred from homology"/>
<comment type="subcellular location">
    <subcellularLocation>
        <location evidence="1">Cell envelope</location>
    </subcellularLocation>
</comment>
<keyword evidence="3" id="KW-0813">Transport</keyword>
<dbReference type="FunFam" id="2.40.30.170:FF:000010">
    <property type="entry name" value="Efflux RND transporter periplasmic adaptor subunit"/>
    <property type="match status" value="1"/>
</dbReference>
<reference evidence="8" key="1">
    <citation type="submission" date="2021-12" db="EMBL/GenBank/DDBJ databases">
        <authorList>
            <person name="Li Y."/>
        </authorList>
    </citation>
    <scope>NUCLEOTIDE SEQUENCE</scope>
    <source>
        <strain evidence="8">DKSPLA3</strain>
    </source>
</reference>
<evidence type="ECO:0000313" key="8">
    <source>
        <dbReference type="EMBL" id="MCD7110792.1"/>
    </source>
</evidence>
<accession>A0A9X1NTC6</accession>
<dbReference type="GO" id="GO:1990281">
    <property type="term" value="C:efflux pump complex"/>
    <property type="evidence" value="ECO:0007669"/>
    <property type="project" value="TreeGrafter"/>
</dbReference>
<dbReference type="InterPro" id="IPR058627">
    <property type="entry name" value="MdtA-like_C"/>
</dbReference>
<dbReference type="Gene3D" id="2.40.30.170">
    <property type="match status" value="1"/>
</dbReference>
<organism evidence="8 9">
    <name type="scientific">Rhizobium quercicola</name>
    <dbReference type="NCBI Taxonomy" id="2901226"/>
    <lineage>
        <taxon>Bacteria</taxon>
        <taxon>Pseudomonadati</taxon>
        <taxon>Pseudomonadota</taxon>
        <taxon>Alphaproteobacteria</taxon>
        <taxon>Hyphomicrobiales</taxon>
        <taxon>Rhizobiaceae</taxon>
        <taxon>Rhizobium/Agrobacterium group</taxon>
        <taxon>Rhizobium</taxon>
    </lineage>
</organism>
<dbReference type="Pfam" id="PF25954">
    <property type="entry name" value="Beta-barrel_RND_2"/>
    <property type="match status" value="1"/>
</dbReference>
<feature type="domain" description="Multidrug resistance protein MdtA-like C-terminal permuted SH3" evidence="7">
    <location>
        <begin position="321"/>
        <end position="373"/>
    </location>
</feature>
<dbReference type="PANTHER" id="PTHR30469">
    <property type="entry name" value="MULTIDRUG RESISTANCE PROTEIN MDTA"/>
    <property type="match status" value="1"/>
</dbReference>
<dbReference type="Pfam" id="PF25917">
    <property type="entry name" value="BSH_RND"/>
    <property type="match status" value="1"/>
</dbReference>
<dbReference type="Gene3D" id="2.40.420.20">
    <property type="match status" value="1"/>
</dbReference>
<evidence type="ECO:0000256" key="1">
    <source>
        <dbReference type="ARBA" id="ARBA00004196"/>
    </source>
</evidence>
<comment type="similarity">
    <text evidence="2">Belongs to the membrane fusion protein (MFP) (TC 8.A.1) family.</text>
</comment>
<evidence type="ECO:0000256" key="3">
    <source>
        <dbReference type="ARBA" id="ARBA00022448"/>
    </source>
</evidence>
<evidence type="ECO:0000259" key="7">
    <source>
        <dbReference type="Pfam" id="PF25967"/>
    </source>
</evidence>
<dbReference type="InterPro" id="IPR006143">
    <property type="entry name" value="RND_pump_MFP"/>
</dbReference>
<gene>
    <name evidence="8" type="ORF">LRX75_17295</name>
</gene>
<feature type="domain" description="CusB-like beta-barrel" evidence="6">
    <location>
        <begin position="236"/>
        <end position="307"/>
    </location>
</feature>
<dbReference type="InterPro" id="IPR058792">
    <property type="entry name" value="Beta-barrel_RND_2"/>
</dbReference>
<dbReference type="RefSeq" id="WP_231815929.1">
    <property type="nucleotide sequence ID" value="NZ_JAJOZR010000011.1"/>
</dbReference>
<feature type="compositionally biased region" description="Gly residues" evidence="4">
    <location>
        <begin position="57"/>
        <end position="66"/>
    </location>
</feature>
<dbReference type="AlphaFoldDB" id="A0A9X1NTC6"/>
<sequence>MQIWKQLALSLVLLLVGLAAWVRVVPSAGPMLVSVGVPGSVIALVAPSAASGDKGQGEGQGRGGQSGTQRAAAGNQTPLVVTEAAGTALVNDRLNAIGNGEAILSVTVTPLSTGNLTEVLVKSGERIEQGQVIAKLDSDEQVLAVAQAKVLLDAARDKVERNRRLGNAVSIATLREAEFAEQAAELALKTAELDLTRRDIVAPSKGIVGIITVNPGDYVTTSTPIAVVDDRSQILVDFWVPERFANNIKVGQEVSAVAVAQVTRQLTGAIHAIDNRIDQASRTLRVRARLANPDDSLRAGMSFSVNVRFPGDSYPTVNPLAVQWSADGSYVWRVVDSKAERVPVTIIQRNSDKVLVDAKLEKGDMVATEGVQRLRDGGAVKVANAPAGAVGDAGEQKVSSARPVAMTAEAAR</sequence>
<dbReference type="Gene3D" id="1.10.287.470">
    <property type="entry name" value="Helix hairpin bin"/>
    <property type="match status" value="1"/>
</dbReference>
<comment type="caution">
    <text evidence="8">The sequence shown here is derived from an EMBL/GenBank/DDBJ whole genome shotgun (WGS) entry which is preliminary data.</text>
</comment>
<evidence type="ECO:0000313" key="9">
    <source>
        <dbReference type="Proteomes" id="UP001139089"/>
    </source>
</evidence>
<evidence type="ECO:0000256" key="2">
    <source>
        <dbReference type="ARBA" id="ARBA00009477"/>
    </source>
</evidence>
<protein>
    <submittedName>
        <fullName evidence="8">Efflux RND transporter periplasmic adaptor subunit</fullName>
    </submittedName>
</protein>
<evidence type="ECO:0000259" key="6">
    <source>
        <dbReference type="Pfam" id="PF25954"/>
    </source>
</evidence>
<evidence type="ECO:0000256" key="4">
    <source>
        <dbReference type="SAM" id="MobiDB-lite"/>
    </source>
</evidence>
<name>A0A9X1NTC6_9HYPH</name>
<dbReference type="Pfam" id="PF25967">
    <property type="entry name" value="RND-MFP_C"/>
    <property type="match status" value="1"/>
</dbReference>
<dbReference type="EMBL" id="JAJOZR010000011">
    <property type="protein sequence ID" value="MCD7110792.1"/>
    <property type="molecule type" value="Genomic_DNA"/>
</dbReference>
<dbReference type="PANTHER" id="PTHR30469:SF11">
    <property type="entry name" value="BLL4320 PROTEIN"/>
    <property type="match status" value="1"/>
</dbReference>
<dbReference type="NCBIfam" id="TIGR01730">
    <property type="entry name" value="RND_mfp"/>
    <property type="match status" value="1"/>
</dbReference>
<dbReference type="Proteomes" id="UP001139089">
    <property type="component" value="Unassembled WGS sequence"/>
</dbReference>
<evidence type="ECO:0000259" key="5">
    <source>
        <dbReference type="Pfam" id="PF25917"/>
    </source>
</evidence>
<feature type="domain" description="Multidrug resistance protein MdtA-like barrel-sandwich hybrid" evidence="5">
    <location>
        <begin position="106"/>
        <end position="227"/>
    </location>
</feature>